<feature type="compositionally biased region" description="Basic and acidic residues" evidence="1">
    <location>
        <begin position="34"/>
        <end position="91"/>
    </location>
</feature>
<gene>
    <name evidence="2" type="ORF">HYH03_014514</name>
</gene>
<dbReference type="AlphaFoldDB" id="A0A835XRC2"/>
<accession>A0A835XRC2</accession>
<dbReference type="OrthoDB" id="547810at2759"/>
<dbReference type="Proteomes" id="UP000612055">
    <property type="component" value="Unassembled WGS sequence"/>
</dbReference>
<proteinExistence type="predicted"/>
<feature type="region of interest" description="Disordered" evidence="1">
    <location>
        <begin position="1"/>
        <end position="91"/>
    </location>
</feature>
<name>A0A835XRC2_9CHLO</name>
<comment type="caution">
    <text evidence="2">The sequence shown here is derived from an EMBL/GenBank/DDBJ whole genome shotgun (WGS) entry which is preliminary data.</text>
</comment>
<protein>
    <submittedName>
        <fullName evidence="2">Uncharacterized protein</fullName>
    </submittedName>
</protein>
<evidence type="ECO:0000256" key="1">
    <source>
        <dbReference type="SAM" id="MobiDB-lite"/>
    </source>
</evidence>
<dbReference type="EMBL" id="JAEHOE010000106">
    <property type="protein sequence ID" value="KAG2486831.1"/>
    <property type="molecule type" value="Genomic_DNA"/>
</dbReference>
<sequence>MLLSAQKLHSGRGVAAPRQLPPVALRLVITRATASDKEEPKKDSKPPPVDETKEPGYYHDSRADLQRKGAVVHEEVGRPREPKQEKDKAKK</sequence>
<evidence type="ECO:0000313" key="2">
    <source>
        <dbReference type="EMBL" id="KAG2486831.1"/>
    </source>
</evidence>
<evidence type="ECO:0000313" key="3">
    <source>
        <dbReference type="Proteomes" id="UP000612055"/>
    </source>
</evidence>
<keyword evidence="3" id="KW-1185">Reference proteome</keyword>
<reference evidence="2" key="1">
    <citation type="journal article" date="2020" name="bioRxiv">
        <title>Comparative genomics of Chlamydomonas.</title>
        <authorList>
            <person name="Craig R.J."/>
            <person name="Hasan A.R."/>
            <person name="Ness R.W."/>
            <person name="Keightley P.D."/>
        </authorList>
    </citation>
    <scope>NUCLEOTIDE SEQUENCE</scope>
    <source>
        <strain evidence="2">CCAP 11/70</strain>
    </source>
</reference>
<organism evidence="2 3">
    <name type="scientific">Edaphochlamys debaryana</name>
    <dbReference type="NCBI Taxonomy" id="47281"/>
    <lineage>
        <taxon>Eukaryota</taxon>
        <taxon>Viridiplantae</taxon>
        <taxon>Chlorophyta</taxon>
        <taxon>core chlorophytes</taxon>
        <taxon>Chlorophyceae</taxon>
        <taxon>CS clade</taxon>
        <taxon>Chlamydomonadales</taxon>
        <taxon>Chlamydomonadales incertae sedis</taxon>
        <taxon>Edaphochlamys</taxon>
    </lineage>
</organism>